<evidence type="ECO:0000256" key="4">
    <source>
        <dbReference type="PROSITE-ProRule" id="PRU00094"/>
    </source>
</evidence>
<dbReference type="Gene3D" id="3.30.50.10">
    <property type="entry name" value="Erythroid Transcription Factor GATA-1, subunit A"/>
    <property type="match status" value="1"/>
</dbReference>
<feature type="region of interest" description="Disordered" evidence="5">
    <location>
        <begin position="43"/>
        <end position="63"/>
    </location>
</feature>
<dbReference type="PANTHER" id="PTHR47255:SF4">
    <property type="entry name" value="GATA ZINC FINGER DOMAIN-CONTAINING PROTEIN 12"/>
    <property type="match status" value="1"/>
</dbReference>
<evidence type="ECO:0000256" key="5">
    <source>
        <dbReference type="SAM" id="MobiDB-lite"/>
    </source>
</evidence>
<evidence type="ECO:0000313" key="8">
    <source>
        <dbReference type="Proteomes" id="UP001327560"/>
    </source>
</evidence>
<keyword evidence="1" id="KW-0479">Metal-binding</keyword>
<keyword evidence="2 4" id="KW-0863">Zinc-finger</keyword>
<dbReference type="GO" id="GO:0006355">
    <property type="term" value="P:regulation of DNA-templated transcription"/>
    <property type="evidence" value="ECO:0007669"/>
    <property type="project" value="InterPro"/>
</dbReference>
<reference evidence="7 8" key="1">
    <citation type="submission" date="2023-10" db="EMBL/GenBank/DDBJ databases">
        <title>Chromosome-scale genome assembly provides insights into flower coloration mechanisms of Canna indica.</title>
        <authorList>
            <person name="Li C."/>
        </authorList>
    </citation>
    <scope>NUCLEOTIDE SEQUENCE [LARGE SCALE GENOMIC DNA]</scope>
    <source>
        <tissue evidence="7">Flower</tissue>
    </source>
</reference>
<dbReference type="AlphaFoldDB" id="A0AAQ3K0U9"/>
<dbReference type="InterPro" id="IPR052138">
    <property type="entry name" value="GATA_ZnFinger_Domain"/>
</dbReference>
<evidence type="ECO:0000256" key="3">
    <source>
        <dbReference type="ARBA" id="ARBA00022833"/>
    </source>
</evidence>
<dbReference type="Proteomes" id="UP001327560">
    <property type="component" value="Chromosome 3"/>
</dbReference>
<dbReference type="SUPFAM" id="SSF57716">
    <property type="entry name" value="Glucocorticoid receptor-like (DNA-binding domain)"/>
    <property type="match status" value="1"/>
</dbReference>
<evidence type="ECO:0000256" key="1">
    <source>
        <dbReference type="ARBA" id="ARBA00022723"/>
    </source>
</evidence>
<protein>
    <submittedName>
        <fullName evidence="7">Protein CYTOKININ-RESPONSIVE GATA TRANSCRIPTION FACTOR 1</fullName>
    </submittedName>
</protein>
<evidence type="ECO:0000259" key="6">
    <source>
        <dbReference type="PROSITE" id="PS50114"/>
    </source>
</evidence>
<gene>
    <name evidence="7" type="ORF">Cni_G08570</name>
</gene>
<dbReference type="InterPro" id="IPR000679">
    <property type="entry name" value="Znf_GATA"/>
</dbReference>
<sequence>MVRRSRTSSKSFGEDEHESVKWMSSKMSWMRKMMMSSDQSVVSKARRGSQDHPHFEQQQNSSNINSLAGGVIRVCSNCSTTKTPLWRSGPQGPKSLCNACGIRQRKERCAMATSTSREERMPKEEHKHKTWASSSNEGFILPYKKRCKNIGNGVAPRNLHFDDTGLSLSKNSSAFHQVFPQDEKDAAILLMALSSDLIYG</sequence>
<evidence type="ECO:0000313" key="7">
    <source>
        <dbReference type="EMBL" id="WOK99858.1"/>
    </source>
</evidence>
<dbReference type="CDD" id="cd00202">
    <property type="entry name" value="ZnF_GATA"/>
    <property type="match status" value="1"/>
</dbReference>
<dbReference type="PROSITE" id="PS50114">
    <property type="entry name" value="GATA_ZN_FINGER_2"/>
    <property type="match status" value="1"/>
</dbReference>
<dbReference type="GO" id="GO:0043565">
    <property type="term" value="F:sequence-specific DNA binding"/>
    <property type="evidence" value="ECO:0007669"/>
    <property type="project" value="InterPro"/>
</dbReference>
<dbReference type="EMBL" id="CP136892">
    <property type="protein sequence ID" value="WOK99858.1"/>
    <property type="molecule type" value="Genomic_DNA"/>
</dbReference>
<keyword evidence="3" id="KW-0862">Zinc</keyword>
<organism evidence="7 8">
    <name type="scientific">Canna indica</name>
    <name type="common">Indian-shot</name>
    <dbReference type="NCBI Taxonomy" id="4628"/>
    <lineage>
        <taxon>Eukaryota</taxon>
        <taxon>Viridiplantae</taxon>
        <taxon>Streptophyta</taxon>
        <taxon>Embryophyta</taxon>
        <taxon>Tracheophyta</taxon>
        <taxon>Spermatophyta</taxon>
        <taxon>Magnoliopsida</taxon>
        <taxon>Liliopsida</taxon>
        <taxon>Zingiberales</taxon>
        <taxon>Cannaceae</taxon>
        <taxon>Canna</taxon>
    </lineage>
</organism>
<feature type="domain" description="GATA-type" evidence="6">
    <location>
        <begin position="73"/>
        <end position="105"/>
    </location>
</feature>
<dbReference type="GO" id="GO:0008270">
    <property type="term" value="F:zinc ion binding"/>
    <property type="evidence" value="ECO:0007669"/>
    <property type="project" value="UniProtKB-KW"/>
</dbReference>
<dbReference type="SMART" id="SM00401">
    <property type="entry name" value="ZnF_GATA"/>
    <property type="match status" value="1"/>
</dbReference>
<accession>A0AAQ3K0U9</accession>
<dbReference type="InterPro" id="IPR013088">
    <property type="entry name" value="Znf_NHR/GATA"/>
</dbReference>
<feature type="region of interest" description="Disordered" evidence="5">
    <location>
        <begin position="1"/>
        <end position="20"/>
    </location>
</feature>
<dbReference type="Pfam" id="PF00320">
    <property type="entry name" value="GATA"/>
    <property type="match status" value="1"/>
</dbReference>
<keyword evidence="8" id="KW-1185">Reference proteome</keyword>
<dbReference type="PROSITE" id="PS00344">
    <property type="entry name" value="GATA_ZN_FINGER_1"/>
    <property type="match status" value="1"/>
</dbReference>
<proteinExistence type="predicted"/>
<dbReference type="PANTHER" id="PTHR47255">
    <property type="entry name" value="GATA TRANSCRIPTION FACTOR 22-RELATED"/>
    <property type="match status" value="1"/>
</dbReference>
<name>A0AAQ3K0U9_9LILI</name>
<evidence type="ECO:0000256" key="2">
    <source>
        <dbReference type="ARBA" id="ARBA00022771"/>
    </source>
</evidence>